<organism evidence="1 2">
    <name type="scientific">Ambrosiozyma monospora</name>
    <name type="common">Yeast</name>
    <name type="synonym">Endomycopsis monosporus</name>
    <dbReference type="NCBI Taxonomy" id="43982"/>
    <lineage>
        <taxon>Eukaryota</taxon>
        <taxon>Fungi</taxon>
        <taxon>Dikarya</taxon>
        <taxon>Ascomycota</taxon>
        <taxon>Saccharomycotina</taxon>
        <taxon>Pichiomycetes</taxon>
        <taxon>Pichiales</taxon>
        <taxon>Pichiaceae</taxon>
        <taxon>Ambrosiozyma</taxon>
    </lineage>
</organism>
<protein>
    <submittedName>
        <fullName evidence="1">Unnamed protein product</fullName>
    </submittedName>
</protein>
<reference evidence="1" key="1">
    <citation type="submission" date="2023-04" db="EMBL/GenBank/DDBJ databases">
        <title>Ambrosiozyma monospora NBRC 10751.</title>
        <authorList>
            <person name="Ichikawa N."/>
            <person name="Sato H."/>
            <person name="Tonouchi N."/>
        </authorList>
    </citation>
    <scope>NUCLEOTIDE SEQUENCE</scope>
    <source>
        <strain evidence="1">NBRC 10751</strain>
    </source>
</reference>
<evidence type="ECO:0000313" key="1">
    <source>
        <dbReference type="EMBL" id="GME98925.1"/>
    </source>
</evidence>
<proteinExistence type="predicted"/>
<keyword evidence="2" id="KW-1185">Reference proteome</keyword>
<accession>A0ACB5U0H7</accession>
<dbReference type="EMBL" id="BSXS01010793">
    <property type="protein sequence ID" value="GME98925.1"/>
    <property type="molecule type" value="Genomic_DNA"/>
</dbReference>
<name>A0ACB5U0H7_AMBMO</name>
<sequence>MTITKKQAVTTEPVTEKKQPRAIVFTDWDGTVTLQDSNFFLTDELGMGPEARKKLNEELITETVTFRDGFRKALESIAKNGHSFQYCIEYLLQRIKLDPGFREFYEYCHENGIPLYVISSGMTPIIKALLEKLVGVDAMQNIKVVANDVKVNGDDWEIVYRDDTPYGHDKNASIRNELKKYGYGAEKEEEEKPVLFYCGDGVSDISAAGSCDLLFARRGEELVDICRERNFNFRQFDSFKTILNDVNDVVSGDVKLEDLFEK</sequence>
<gene>
    <name evidence="1" type="ORF">Amon02_001057100</name>
</gene>
<evidence type="ECO:0000313" key="2">
    <source>
        <dbReference type="Proteomes" id="UP001165064"/>
    </source>
</evidence>
<comment type="caution">
    <text evidence="1">The sequence shown here is derived from an EMBL/GenBank/DDBJ whole genome shotgun (WGS) entry which is preliminary data.</text>
</comment>
<dbReference type="Proteomes" id="UP001165064">
    <property type="component" value="Unassembled WGS sequence"/>
</dbReference>